<dbReference type="RefSeq" id="WP_177208969.1">
    <property type="nucleotide sequence ID" value="NZ_FOVN01000001.1"/>
</dbReference>
<evidence type="ECO:0000313" key="1">
    <source>
        <dbReference type="EMBL" id="SFN47027.1"/>
    </source>
</evidence>
<protein>
    <recommendedName>
        <fullName evidence="3">Outer membrane protein beta-barrel domain-containing protein</fullName>
    </recommendedName>
</protein>
<evidence type="ECO:0008006" key="3">
    <source>
        <dbReference type="Google" id="ProtNLM"/>
    </source>
</evidence>
<evidence type="ECO:0000313" key="2">
    <source>
        <dbReference type="Proteomes" id="UP000198705"/>
    </source>
</evidence>
<accession>A0A1I4ZA06</accession>
<dbReference type="EMBL" id="FOVN01000001">
    <property type="protein sequence ID" value="SFN47027.1"/>
    <property type="molecule type" value="Genomic_DNA"/>
</dbReference>
<sequence length="227" mass="25220">MINKKSGILLVAICISFVTLGFAQPKNYKIVNGIGIYGGITQYDILTDNFSTKQGNGWMAGASATVDLPHKWYNMSYTIQLAENHLGIAARPILLSNQEFIDYKVFTAQIALLMHVKVIGSFLTIDVGPMLQYNGELELDDQNQENYLIANYTNLLAKDLKEISRFNVDGAIGLSAGFSHFRLKAQYIYGFLNTLDKLNDNNLDQTGNPNKVKGNQSMLAFTAMISF</sequence>
<dbReference type="AlphaFoldDB" id="A0A1I4ZA06"/>
<proteinExistence type="predicted"/>
<gene>
    <name evidence="1" type="ORF">SAMN04487989_101651</name>
</gene>
<organism evidence="1 2">
    <name type="scientific">Bizionia echini</name>
    <dbReference type="NCBI Taxonomy" id="649333"/>
    <lineage>
        <taxon>Bacteria</taxon>
        <taxon>Pseudomonadati</taxon>
        <taxon>Bacteroidota</taxon>
        <taxon>Flavobacteriia</taxon>
        <taxon>Flavobacteriales</taxon>
        <taxon>Flavobacteriaceae</taxon>
        <taxon>Bizionia</taxon>
    </lineage>
</organism>
<name>A0A1I4ZA06_9FLAO</name>
<keyword evidence="2" id="KW-1185">Reference proteome</keyword>
<reference evidence="2" key="1">
    <citation type="submission" date="2016-10" db="EMBL/GenBank/DDBJ databases">
        <authorList>
            <person name="Varghese N."/>
            <person name="Submissions S."/>
        </authorList>
    </citation>
    <scope>NUCLEOTIDE SEQUENCE [LARGE SCALE GENOMIC DNA]</scope>
    <source>
        <strain evidence="2">DSM 23925</strain>
    </source>
</reference>
<dbReference type="Proteomes" id="UP000198705">
    <property type="component" value="Unassembled WGS sequence"/>
</dbReference>